<feature type="coiled-coil region" evidence="5">
    <location>
        <begin position="334"/>
        <end position="438"/>
    </location>
</feature>
<keyword evidence="1" id="KW-0479">Metal-binding</keyword>
<sequence>MQHKIKGAPFGIIQTTANNRGILKLYHESENKTPTKIVLTNTTVLCTHSIPFHISIPEFLSFIAPVETHVSHYRVIKEANKDTYMVLMKFKESQAANIYFEQYNNRRFSSMEPETCQVLYVESAETEQDSEPLFILVSPEETCSVCLEPLGESKSGILTILCQHTFHCHCLLKWKDGSCPVCRYSQKKTVTEDGGGSHKVFQETEERVIGQSDDNDNECAECKTKEGLWICLICGYVGCGRYQGAHAYKHYRETEHIYALDIASQRVWDYVGDGYVHRLVQNMADGKLVELPDNTRPDNTAFSQQEKLESIALEYSYMLTTQLDSQRIYYENQIDKVSSQLIKLTTQLKQLEIQAKNAVEENEYLEHQISLKAKEASKVMDGKEVAEKSYEIWKEKLEALKDLWLKEKEMTNTLIQSNEELSKSNELAANSISELNDQVRDLKFFLEARKKVQADPSLEGGSVETRQSSRRRKGKRRPEGR</sequence>
<evidence type="ECO:0000259" key="7">
    <source>
        <dbReference type="PROSITE" id="PS50089"/>
    </source>
</evidence>
<dbReference type="Gene3D" id="3.30.40.10">
    <property type="entry name" value="Zinc/RING finger domain, C3HC4 (zinc finger)"/>
    <property type="match status" value="2"/>
</dbReference>
<dbReference type="AlphaFoldDB" id="A0A1X0RDR6"/>
<dbReference type="InterPro" id="IPR013083">
    <property type="entry name" value="Znf_RING/FYVE/PHD"/>
</dbReference>
<feature type="compositionally biased region" description="Basic residues" evidence="6">
    <location>
        <begin position="468"/>
        <end position="481"/>
    </location>
</feature>
<evidence type="ECO:0000313" key="9">
    <source>
        <dbReference type="EMBL" id="ORE10132.1"/>
    </source>
</evidence>
<dbReference type="GO" id="GO:0008270">
    <property type="term" value="F:zinc ion binding"/>
    <property type="evidence" value="ECO:0007669"/>
    <property type="project" value="UniProtKB-KW"/>
</dbReference>
<evidence type="ECO:0000259" key="8">
    <source>
        <dbReference type="PROSITE" id="PS50271"/>
    </source>
</evidence>
<dbReference type="InterPro" id="IPR047243">
    <property type="entry name" value="RING-H2_BRAP2"/>
</dbReference>
<dbReference type="Pfam" id="PF13639">
    <property type="entry name" value="zf-RING_2"/>
    <property type="match status" value="1"/>
</dbReference>
<dbReference type="GO" id="GO:0061630">
    <property type="term" value="F:ubiquitin protein ligase activity"/>
    <property type="evidence" value="ECO:0007669"/>
    <property type="project" value="TreeGrafter"/>
</dbReference>
<dbReference type="GO" id="GO:0005737">
    <property type="term" value="C:cytoplasm"/>
    <property type="evidence" value="ECO:0007669"/>
    <property type="project" value="TreeGrafter"/>
</dbReference>
<dbReference type="SMART" id="SM00290">
    <property type="entry name" value="ZnF_UBP"/>
    <property type="match status" value="1"/>
</dbReference>
<keyword evidence="5" id="KW-0175">Coiled coil</keyword>
<evidence type="ECO:0000256" key="6">
    <source>
        <dbReference type="SAM" id="MobiDB-lite"/>
    </source>
</evidence>
<protein>
    <submittedName>
        <fullName evidence="9">Zf-UBP-domain-containing protein</fullName>
    </submittedName>
</protein>
<reference evidence="9" key="1">
    <citation type="journal article" date="2016" name="Proc. Natl. Acad. Sci. U.S.A.">
        <title>Lipid metabolic changes in an early divergent fungus govern the establishment of a mutualistic symbiosis with endobacteria.</title>
        <authorList>
            <person name="Lastovetsky O.A."/>
            <person name="Gaspar M.L."/>
            <person name="Mondo S.J."/>
            <person name="LaButti K.M."/>
            <person name="Sandor L."/>
            <person name="Grigoriev I.V."/>
            <person name="Henry S.A."/>
            <person name="Pawlowska T.E."/>
        </authorList>
    </citation>
    <scope>NUCLEOTIDE SEQUENCE [LARGE SCALE GENOMIC DNA]</scope>
    <source>
        <strain evidence="9">ATCC 52814</strain>
    </source>
</reference>
<feature type="domain" description="RING-type" evidence="7">
    <location>
        <begin position="143"/>
        <end position="183"/>
    </location>
</feature>
<dbReference type="Pfam" id="PF02148">
    <property type="entry name" value="zf-UBP"/>
    <property type="match status" value="1"/>
</dbReference>
<gene>
    <name evidence="9" type="ORF">BCV72DRAFT_286223</name>
</gene>
<keyword evidence="2 4" id="KW-0863">Zinc-finger</keyword>
<dbReference type="Proteomes" id="UP000242414">
    <property type="component" value="Unassembled WGS sequence"/>
</dbReference>
<name>A0A1X0RDR6_RHIZD</name>
<dbReference type="GO" id="GO:0016567">
    <property type="term" value="P:protein ubiquitination"/>
    <property type="evidence" value="ECO:0007669"/>
    <property type="project" value="TreeGrafter"/>
</dbReference>
<dbReference type="PROSITE" id="PS50089">
    <property type="entry name" value="ZF_RING_2"/>
    <property type="match status" value="1"/>
</dbReference>
<dbReference type="OrthoDB" id="273556at2759"/>
<feature type="domain" description="UBP-type" evidence="8">
    <location>
        <begin position="204"/>
        <end position="295"/>
    </location>
</feature>
<evidence type="ECO:0000256" key="4">
    <source>
        <dbReference type="PROSITE-ProRule" id="PRU00502"/>
    </source>
</evidence>
<dbReference type="PANTHER" id="PTHR24007">
    <property type="entry name" value="BRCA1-ASSOCIATED PROTEIN"/>
    <property type="match status" value="1"/>
</dbReference>
<evidence type="ECO:0000256" key="3">
    <source>
        <dbReference type="ARBA" id="ARBA00022833"/>
    </source>
</evidence>
<feature type="region of interest" description="Disordered" evidence="6">
    <location>
        <begin position="454"/>
        <end position="481"/>
    </location>
</feature>
<dbReference type="SMART" id="SM00184">
    <property type="entry name" value="RING"/>
    <property type="match status" value="1"/>
</dbReference>
<evidence type="ECO:0000256" key="2">
    <source>
        <dbReference type="ARBA" id="ARBA00022771"/>
    </source>
</evidence>
<keyword evidence="3" id="KW-0862">Zinc</keyword>
<dbReference type="VEuPathDB" id="FungiDB:BCV72DRAFT_286223"/>
<dbReference type="InterPro" id="IPR001607">
    <property type="entry name" value="Znf_UBP"/>
</dbReference>
<accession>A0A1X0RDR6</accession>
<dbReference type="SUPFAM" id="SSF57850">
    <property type="entry name" value="RING/U-box"/>
    <property type="match status" value="2"/>
</dbReference>
<evidence type="ECO:0000256" key="1">
    <source>
        <dbReference type="ARBA" id="ARBA00022723"/>
    </source>
</evidence>
<dbReference type="InterPro" id="IPR001841">
    <property type="entry name" value="Znf_RING"/>
</dbReference>
<dbReference type="Pfam" id="PF07576">
    <property type="entry name" value="BRAP2"/>
    <property type="match status" value="1"/>
</dbReference>
<evidence type="ECO:0000256" key="5">
    <source>
        <dbReference type="SAM" id="Coils"/>
    </source>
</evidence>
<dbReference type="GO" id="GO:0007265">
    <property type="term" value="P:Ras protein signal transduction"/>
    <property type="evidence" value="ECO:0007669"/>
    <property type="project" value="TreeGrafter"/>
</dbReference>
<dbReference type="EMBL" id="KV921868">
    <property type="protein sequence ID" value="ORE10132.1"/>
    <property type="molecule type" value="Genomic_DNA"/>
</dbReference>
<dbReference type="PROSITE" id="PS50271">
    <property type="entry name" value="ZF_UBP"/>
    <property type="match status" value="1"/>
</dbReference>
<organism evidence="9">
    <name type="scientific">Rhizopus microsporus var. microsporus</name>
    <dbReference type="NCBI Taxonomy" id="86635"/>
    <lineage>
        <taxon>Eukaryota</taxon>
        <taxon>Fungi</taxon>
        <taxon>Fungi incertae sedis</taxon>
        <taxon>Mucoromycota</taxon>
        <taxon>Mucoromycotina</taxon>
        <taxon>Mucoromycetes</taxon>
        <taxon>Mucorales</taxon>
        <taxon>Mucorineae</taxon>
        <taxon>Rhizopodaceae</taxon>
        <taxon>Rhizopus</taxon>
    </lineage>
</organism>
<dbReference type="PANTHER" id="PTHR24007:SF7">
    <property type="entry name" value="BRCA1-ASSOCIATED PROTEIN"/>
    <property type="match status" value="1"/>
</dbReference>
<dbReference type="CDD" id="cd16457">
    <property type="entry name" value="RING-H2_BRAP2"/>
    <property type="match status" value="1"/>
</dbReference>
<proteinExistence type="predicted"/>
<dbReference type="InterPro" id="IPR011422">
    <property type="entry name" value="BRAP2/ETP1_RRM"/>
</dbReference>